<gene>
    <name evidence="2" type="ORF">PSA7680_00352</name>
</gene>
<evidence type="ECO:0000256" key="1">
    <source>
        <dbReference type="SAM" id="SignalP"/>
    </source>
</evidence>
<dbReference type="InterPro" id="IPR005590">
    <property type="entry name" value="DUF333"/>
</dbReference>
<accession>A0A1Y5RD74</accession>
<evidence type="ECO:0008006" key="4">
    <source>
        <dbReference type="Google" id="ProtNLM"/>
    </source>
</evidence>
<dbReference type="AlphaFoldDB" id="A0A1Y5RD74"/>
<feature type="signal peptide" evidence="1">
    <location>
        <begin position="1"/>
        <end position="16"/>
    </location>
</feature>
<dbReference type="Pfam" id="PF03891">
    <property type="entry name" value="DUF333"/>
    <property type="match status" value="1"/>
</dbReference>
<name>A0A1Y5RD74_9RHOB</name>
<protein>
    <recommendedName>
        <fullName evidence="4">Hemolysin</fullName>
    </recommendedName>
</protein>
<sequence>MIRKMSFALLPLAALAACTESSNSADEVDLANPAAVFCVQSNGAYEIREDPEGNQYGVCIVDEGEFDAWELYRKAQDAGAT</sequence>
<reference evidence="2 3" key="1">
    <citation type="submission" date="2017-03" db="EMBL/GenBank/DDBJ databases">
        <authorList>
            <person name="Afonso C.L."/>
            <person name="Miller P.J."/>
            <person name="Scott M.A."/>
            <person name="Spackman E."/>
            <person name="Goraichik I."/>
            <person name="Dimitrov K.M."/>
            <person name="Suarez D.L."/>
            <person name="Swayne D.E."/>
        </authorList>
    </citation>
    <scope>NUCLEOTIDE SEQUENCE [LARGE SCALE GENOMIC DNA]</scope>
    <source>
        <strain evidence="2 3">CECT 7680</strain>
    </source>
</reference>
<evidence type="ECO:0000313" key="3">
    <source>
        <dbReference type="Proteomes" id="UP000193409"/>
    </source>
</evidence>
<keyword evidence="3" id="KW-1185">Reference proteome</keyword>
<feature type="chain" id="PRO_5012893128" description="Hemolysin" evidence="1">
    <location>
        <begin position="17"/>
        <end position="81"/>
    </location>
</feature>
<organism evidence="2 3">
    <name type="scientific">Pseudoruegeria aquimaris</name>
    <dbReference type="NCBI Taxonomy" id="393663"/>
    <lineage>
        <taxon>Bacteria</taxon>
        <taxon>Pseudomonadati</taxon>
        <taxon>Pseudomonadota</taxon>
        <taxon>Alphaproteobacteria</taxon>
        <taxon>Rhodobacterales</taxon>
        <taxon>Roseobacteraceae</taxon>
        <taxon>Pseudoruegeria</taxon>
    </lineage>
</organism>
<dbReference type="EMBL" id="FWFQ01000002">
    <property type="protein sequence ID" value="SLN14580.1"/>
    <property type="molecule type" value="Genomic_DNA"/>
</dbReference>
<dbReference type="PROSITE" id="PS51257">
    <property type="entry name" value="PROKAR_LIPOPROTEIN"/>
    <property type="match status" value="1"/>
</dbReference>
<keyword evidence="1" id="KW-0732">Signal</keyword>
<evidence type="ECO:0000313" key="2">
    <source>
        <dbReference type="EMBL" id="SLN14580.1"/>
    </source>
</evidence>
<proteinExistence type="predicted"/>
<dbReference type="Proteomes" id="UP000193409">
    <property type="component" value="Unassembled WGS sequence"/>
</dbReference>